<dbReference type="InterPro" id="IPR014729">
    <property type="entry name" value="Rossmann-like_a/b/a_fold"/>
</dbReference>
<dbReference type="NCBIfam" id="NF041925">
    <property type="entry name" value="QatC"/>
    <property type="match status" value="1"/>
</dbReference>
<gene>
    <name evidence="1" type="ORF">B0F89_1018</name>
</gene>
<dbReference type="Proteomes" id="UP000239861">
    <property type="component" value="Unassembled WGS sequence"/>
</dbReference>
<dbReference type="SUPFAM" id="SSF52402">
    <property type="entry name" value="Adenine nucleotide alpha hydrolases-like"/>
    <property type="match status" value="1"/>
</dbReference>
<dbReference type="AlphaFoldDB" id="A0AB36ZZX7"/>
<reference evidence="1 2" key="1">
    <citation type="submission" date="2018-02" db="EMBL/GenBank/DDBJ databases">
        <title>Subsurface microbial communities from deep shales in Ohio and West Virginia, USA.</title>
        <authorList>
            <person name="Wrighton K."/>
        </authorList>
    </citation>
    <scope>NUCLEOTIDE SEQUENCE [LARGE SCALE GENOMIC DNA]</scope>
    <source>
        <strain evidence="1 2">MARC-MIP3H16</strain>
    </source>
</reference>
<comment type="caution">
    <text evidence="1">The sequence shown here is derived from an EMBL/GenBank/DDBJ whole genome shotgun (WGS) entry which is preliminary data.</text>
</comment>
<dbReference type="InterPro" id="IPR049676">
    <property type="entry name" value="QatC"/>
</dbReference>
<dbReference type="Gene3D" id="3.40.50.620">
    <property type="entry name" value="HUPs"/>
    <property type="match status" value="1"/>
</dbReference>
<dbReference type="RefSeq" id="WP_104411520.1">
    <property type="nucleotide sequence ID" value="NZ_PTIW01000001.1"/>
</dbReference>
<accession>A0AB36ZZX7</accession>
<sequence length="449" mass="51619">MINLEIAIKDGSRNNNGLLNMSIKNIDINKSSDVSINMVQIFKTLKFVPSEKSLDFLFFAICVHLVDNLLPRDILAVDNWQREIRIRVPVSEPLLWNNNKHIMVEALNFLTGDEWDIEFYELSEKYFLNDELDLEDTIQIENICLLSGGLDSLVGAIDLIQEKDNILFVSHFDGAGANLNDQKDIFDIFKSNTSKNIHLSQFHVYDGEALYEAHDGNLRARSLLFLGFALFHALNFNVNRVYLPENGLISINIPLNESRTSSNSTRTTHPYFIKKLQDFLVSIDIDVEIVNPYQLKTKGEMLSECQNKVLLNSLINRTISCSHSKRKEPWTRRTGIRNCGYCIPCLIRRSSIYHYGELETVETYGVDLDIHELKLDKTTKPISKVPTDVLALINFLNKKYELSKYEREIALIANIDKMGETARMLDRGYSELRKYIDNNASDEIKRLLI</sequence>
<organism evidence="1 2">
    <name type="scientific">Malaciobacter marinus</name>
    <dbReference type="NCBI Taxonomy" id="505249"/>
    <lineage>
        <taxon>Bacteria</taxon>
        <taxon>Pseudomonadati</taxon>
        <taxon>Campylobacterota</taxon>
        <taxon>Epsilonproteobacteria</taxon>
        <taxon>Campylobacterales</taxon>
        <taxon>Arcobacteraceae</taxon>
        <taxon>Malaciobacter</taxon>
    </lineage>
</organism>
<evidence type="ECO:0008006" key="3">
    <source>
        <dbReference type="Google" id="ProtNLM"/>
    </source>
</evidence>
<proteinExistence type="predicted"/>
<dbReference type="EMBL" id="PTIW01000001">
    <property type="protein sequence ID" value="PPK62810.1"/>
    <property type="molecule type" value="Genomic_DNA"/>
</dbReference>
<protein>
    <recommendedName>
        <fullName evidence="3">7-cyano-7-deazaguanine synthase (Queuosine biosynthesis)</fullName>
    </recommendedName>
</protein>
<evidence type="ECO:0000313" key="2">
    <source>
        <dbReference type="Proteomes" id="UP000239861"/>
    </source>
</evidence>
<name>A0AB36ZZX7_9BACT</name>
<evidence type="ECO:0000313" key="1">
    <source>
        <dbReference type="EMBL" id="PPK62810.1"/>
    </source>
</evidence>